<keyword evidence="3" id="KW-1185">Reference proteome</keyword>
<dbReference type="EMBL" id="CP116968">
    <property type="protein sequence ID" value="WNM63128.1"/>
    <property type="molecule type" value="Genomic_DNA"/>
</dbReference>
<dbReference type="KEGG" id="nneo:PQG83_05070"/>
<evidence type="ECO:0000313" key="2">
    <source>
        <dbReference type="EMBL" id="WNM63128.1"/>
    </source>
</evidence>
<dbReference type="Gene3D" id="3.10.620.30">
    <property type="match status" value="1"/>
</dbReference>
<accession>A0AA96GKW0</accession>
<proteinExistence type="predicted"/>
<organism evidence="2 3">
    <name type="scientific">Candidatus Nitrospira neomarina</name>
    <dbReference type="NCBI Taxonomy" id="3020899"/>
    <lineage>
        <taxon>Bacteria</taxon>
        <taxon>Pseudomonadati</taxon>
        <taxon>Nitrospirota</taxon>
        <taxon>Nitrospiria</taxon>
        <taxon>Nitrospirales</taxon>
        <taxon>Nitrospiraceae</taxon>
        <taxon>Nitrospira</taxon>
    </lineage>
</organism>
<dbReference type="RefSeq" id="WP_312747495.1">
    <property type="nucleotide sequence ID" value="NZ_CP116968.1"/>
</dbReference>
<name>A0AA96GKW0_9BACT</name>
<evidence type="ECO:0000259" key="1">
    <source>
        <dbReference type="Pfam" id="PF18626"/>
    </source>
</evidence>
<feature type="domain" description="Protein glutaminase" evidence="1">
    <location>
        <begin position="137"/>
        <end position="259"/>
    </location>
</feature>
<gene>
    <name evidence="2" type="ORF">PQG83_05070</name>
</gene>
<protein>
    <submittedName>
        <fullName evidence="2">Protein-glutamine glutaminase family protein</fullName>
    </submittedName>
</protein>
<dbReference type="InterPro" id="IPR041325">
    <property type="entry name" value="Gln_deamidase_2"/>
</dbReference>
<evidence type="ECO:0000313" key="3">
    <source>
        <dbReference type="Proteomes" id="UP001302494"/>
    </source>
</evidence>
<dbReference type="Pfam" id="PF18626">
    <property type="entry name" value="Gln_deamidase_2"/>
    <property type="match status" value="1"/>
</dbReference>
<dbReference type="AlphaFoldDB" id="A0AA96GKW0"/>
<dbReference type="Proteomes" id="UP001302494">
    <property type="component" value="Chromosome"/>
</dbReference>
<reference evidence="2 3" key="1">
    <citation type="submission" date="2023-01" db="EMBL/GenBank/DDBJ databases">
        <title>Cultivation and genomic characterization of new, ubiquitous marine nitrite-oxidizing bacteria from the Nitrospirales.</title>
        <authorList>
            <person name="Mueller A.J."/>
            <person name="Daebeler A."/>
            <person name="Herbold C.W."/>
            <person name="Kirkegaard R.H."/>
            <person name="Daims H."/>
        </authorList>
    </citation>
    <scope>NUCLEOTIDE SEQUENCE [LARGE SCALE GENOMIC DNA]</scope>
    <source>
        <strain evidence="2 3">DK</strain>
    </source>
</reference>
<sequence>MRSKQETGIFTIATIRKPTKGGPTEYLFNERQQIFTLGLPKGVARARSGFLEKTFKKKQPVKVVLDPRRSLIKKIEVVSSPEFKEYRAKRVLLDKPNRGQRIKMATIDPTTFNIVDHYLKSPSFLRCKRIVPNFKQAKQIFDYCAKQSCHLPGPSDISPCIPFQYVRDGCYARAHKMRWIITTKYRYCCEKVFSFANQRNDRLAVKADKWGGCCVTWWYHVAPLIRVRVRIGRVWSFVLAMVVDPGMFDKPVLLSTWLGAQENTLCHSSANVSMYSIQPGSAYTPANYSGTAFTNDPAYSATDGTLTMYKNLTTCP</sequence>